<dbReference type="SUPFAM" id="SSF81665">
    <property type="entry name" value="Calcium ATPase, transmembrane domain M"/>
    <property type="match status" value="1"/>
</dbReference>
<dbReference type="NCBIfam" id="TIGR01494">
    <property type="entry name" value="ATPase_P-type"/>
    <property type="match status" value="1"/>
</dbReference>
<comment type="subcellular location">
    <subcellularLocation>
        <location evidence="1">Cell membrane</location>
        <topology evidence="1">Multi-pass membrane protein</topology>
    </subcellularLocation>
</comment>
<evidence type="ECO:0000256" key="3">
    <source>
        <dbReference type="ARBA" id="ARBA00022475"/>
    </source>
</evidence>
<keyword evidence="8" id="KW-0406">Ion transport</keyword>
<evidence type="ECO:0000313" key="19">
    <source>
        <dbReference type="Proteomes" id="UP001154312"/>
    </source>
</evidence>
<keyword evidence="12" id="KW-0186">Copper</keyword>
<reference evidence="18" key="1">
    <citation type="submission" date="2022-02" db="EMBL/GenBank/DDBJ databases">
        <authorList>
            <person name="Leng L."/>
        </authorList>
    </citation>
    <scope>NUCLEOTIDE SEQUENCE</scope>
    <source>
        <strain evidence="18">JI</strain>
    </source>
</reference>
<dbReference type="InterPro" id="IPR036412">
    <property type="entry name" value="HAD-like_sf"/>
</dbReference>
<evidence type="ECO:0000256" key="15">
    <source>
        <dbReference type="ARBA" id="ARBA00049338"/>
    </source>
</evidence>
<dbReference type="PANTHER" id="PTHR48085">
    <property type="entry name" value="CADMIUM/ZINC-TRANSPORTING ATPASE HMA2-RELATED"/>
    <property type="match status" value="1"/>
</dbReference>
<dbReference type="EMBL" id="JAKOAV010000054">
    <property type="protein sequence ID" value="MDF9409968.1"/>
    <property type="molecule type" value="Genomic_DNA"/>
</dbReference>
<accession>A0A9X4H7B9</accession>
<dbReference type="SFLD" id="SFLDS00003">
    <property type="entry name" value="Haloacid_Dehalogenase"/>
    <property type="match status" value="1"/>
</dbReference>
<keyword evidence="8" id="KW-0813">Transport</keyword>
<evidence type="ECO:0000256" key="12">
    <source>
        <dbReference type="ARBA" id="ARBA00023008"/>
    </source>
</evidence>
<evidence type="ECO:0000256" key="7">
    <source>
        <dbReference type="ARBA" id="ARBA00022741"/>
    </source>
</evidence>
<evidence type="ECO:0000256" key="14">
    <source>
        <dbReference type="ARBA" id="ARBA00039103"/>
    </source>
</evidence>
<dbReference type="NCBIfam" id="TIGR01525">
    <property type="entry name" value="ATPase-IB_hvy"/>
    <property type="match status" value="1"/>
</dbReference>
<proteinExistence type="inferred from homology"/>
<dbReference type="PANTHER" id="PTHR48085:SF5">
    <property type="entry name" value="CADMIUM_ZINC-TRANSPORTING ATPASE HMA4-RELATED"/>
    <property type="match status" value="1"/>
</dbReference>
<keyword evidence="7 16" id="KW-0547">Nucleotide-binding</keyword>
<evidence type="ECO:0000256" key="11">
    <source>
        <dbReference type="ARBA" id="ARBA00022989"/>
    </source>
</evidence>
<keyword evidence="11 16" id="KW-1133">Transmembrane helix</keyword>
<dbReference type="InterPro" id="IPR001757">
    <property type="entry name" value="P_typ_ATPase"/>
</dbReference>
<evidence type="ECO:0000256" key="2">
    <source>
        <dbReference type="ARBA" id="ARBA00006024"/>
    </source>
</evidence>
<evidence type="ECO:0000256" key="9">
    <source>
        <dbReference type="ARBA" id="ARBA00022840"/>
    </source>
</evidence>
<evidence type="ECO:0000256" key="13">
    <source>
        <dbReference type="ARBA" id="ARBA00023136"/>
    </source>
</evidence>
<keyword evidence="6 16" id="KW-0479">Metal-binding</keyword>
<feature type="domain" description="P-type ATPase A" evidence="17">
    <location>
        <begin position="121"/>
        <end position="221"/>
    </location>
</feature>
<dbReference type="GO" id="GO:0008551">
    <property type="term" value="F:P-type cadmium transporter activity"/>
    <property type="evidence" value="ECO:0007669"/>
    <property type="project" value="UniProtKB-EC"/>
</dbReference>
<evidence type="ECO:0000256" key="4">
    <source>
        <dbReference type="ARBA" id="ARBA00022539"/>
    </source>
</evidence>
<keyword evidence="5 16" id="KW-0812">Transmembrane</keyword>
<evidence type="ECO:0000259" key="17">
    <source>
        <dbReference type="Pfam" id="PF00122"/>
    </source>
</evidence>
<keyword evidence="13 16" id="KW-0472">Membrane</keyword>
<keyword evidence="8" id="KW-0187">Copper transport</keyword>
<evidence type="ECO:0000256" key="6">
    <source>
        <dbReference type="ARBA" id="ARBA00022723"/>
    </source>
</evidence>
<keyword evidence="9 16" id="KW-0067">ATP-binding</keyword>
<organism evidence="18 19">
    <name type="scientific">Pelotomaculum isophthalicicum JI</name>
    <dbReference type="NCBI Taxonomy" id="947010"/>
    <lineage>
        <taxon>Bacteria</taxon>
        <taxon>Bacillati</taxon>
        <taxon>Bacillota</taxon>
        <taxon>Clostridia</taxon>
        <taxon>Eubacteriales</taxon>
        <taxon>Desulfotomaculaceae</taxon>
        <taxon>Pelotomaculum</taxon>
    </lineage>
</organism>
<sequence>MVKKINDFLAGVPMTIVGGVFLVASLILMLMKIEVPADPAWISVIISGIPLLYLAIWRIIYNKGMSKISSALLISIAMIAAIAIGDIFAAGEVAFIMAIGAVLEDKTAERSKKGLKELISLAPQQGRRIINRKEEMINAKEIKVGYILRVLPGEAIPVDGKIISGNTSVDQAIMTGESLPVDKEVGDNVFCGTINRFGAIDMEATNVGEDSSLQKLIRMVQDAENKQAPIQRIADKWATWLVPVALLIAIVTYFVTQDIVRAVTVLVVFCPCALVLATPTAIMAAIGQATKHGVVIKSGEALENMGKVDTIAFDKTGTLTFGKLEVSDMISFSKELDENELLTLIASAESRSEHPLGKAIVAHAKVKNLVLKDVKEFCMEAGKGIYANVSGRNLFCGSEKYLIENGIDIPKQVSDTLDTLRNQGKASILAAADGICVGVVGLSDVLRSTAKEMVAELGKMDTQTVLLTGDNRRTADYFANQVGITSVRAELLPEEKVQNIVQLQQEGKAVCMIGDGVNDAPALKTASVGVAMGAMGSDIAVDAADIALMSDDISKIPYLKRLSNATVRTIKFSISLSLFINFVAILMSFMGWLTPTTGALVHNAGSIFVVLIAALLYDRKFD</sequence>
<dbReference type="SUPFAM" id="SSF81653">
    <property type="entry name" value="Calcium ATPase, transduction domain A"/>
    <property type="match status" value="1"/>
</dbReference>
<comment type="catalytic activity">
    <reaction evidence="15">
        <text>Cd(2+)(in) + ATP + H2O = Cd(2+)(out) + ADP + phosphate + H(+)</text>
        <dbReference type="Rhea" id="RHEA:12132"/>
        <dbReference type="ChEBI" id="CHEBI:15377"/>
        <dbReference type="ChEBI" id="CHEBI:15378"/>
        <dbReference type="ChEBI" id="CHEBI:30616"/>
        <dbReference type="ChEBI" id="CHEBI:43474"/>
        <dbReference type="ChEBI" id="CHEBI:48775"/>
        <dbReference type="ChEBI" id="CHEBI:456216"/>
        <dbReference type="EC" id="7.2.2.21"/>
    </reaction>
</comment>
<gene>
    <name evidence="18" type="ORF">L7E55_16720</name>
</gene>
<dbReference type="GO" id="GO:0016887">
    <property type="term" value="F:ATP hydrolysis activity"/>
    <property type="evidence" value="ECO:0007669"/>
    <property type="project" value="InterPro"/>
</dbReference>
<dbReference type="Gene3D" id="3.40.1110.10">
    <property type="entry name" value="Calcium-transporting ATPase, cytoplasmic domain N"/>
    <property type="match status" value="1"/>
</dbReference>
<dbReference type="InterPro" id="IPR018303">
    <property type="entry name" value="ATPase_P-typ_P_site"/>
</dbReference>
<evidence type="ECO:0000256" key="16">
    <source>
        <dbReference type="RuleBase" id="RU362081"/>
    </source>
</evidence>
<dbReference type="GO" id="GO:0046872">
    <property type="term" value="F:metal ion binding"/>
    <property type="evidence" value="ECO:0007669"/>
    <property type="project" value="UniProtKB-KW"/>
</dbReference>
<dbReference type="Gene3D" id="3.40.50.1000">
    <property type="entry name" value="HAD superfamily/HAD-like"/>
    <property type="match status" value="1"/>
</dbReference>
<dbReference type="SFLD" id="SFLDG00002">
    <property type="entry name" value="C1.7:_P-type_atpase_like"/>
    <property type="match status" value="1"/>
</dbReference>
<keyword evidence="10" id="KW-1278">Translocase</keyword>
<evidence type="ECO:0000256" key="5">
    <source>
        <dbReference type="ARBA" id="ARBA00022692"/>
    </source>
</evidence>
<feature type="transmembrane region" description="Helical" evidence="16">
    <location>
        <begin position="40"/>
        <end position="60"/>
    </location>
</feature>
<dbReference type="InterPro" id="IPR023298">
    <property type="entry name" value="ATPase_P-typ_TM_dom_sf"/>
</dbReference>
<name>A0A9X4H7B9_9FIRM</name>
<feature type="transmembrane region" description="Helical" evidence="16">
    <location>
        <begin position="72"/>
        <end position="103"/>
    </location>
</feature>
<dbReference type="SUPFAM" id="SSF56784">
    <property type="entry name" value="HAD-like"/>
    <property type="match status" value="1"/>
</dbReference>
<protein>
    <recommendedName>
        <fullName evidence="14">Cd(2+)-exporting ATPase</fullName>
        <ecNumber evidence="14">7.2.2.21</ecNumber>
    </recommendedName>
</protein>
<dbReference type="RefSeq" id="WP_277445499.1">
    <property type="nucleotide sequence ID" value="NZ_JAKOAV010000054.1"/>
</dbReference>
<dbReference type="PRINTS" id="PR00119">
    <property type="entry name" value="CATATPASE"/>
</dbReference>
<dbReference type="InterPro" id="IPR027256">
    <property type="entry name" value="P-typ_ATPase_IB"/>
</dbReference>
<comment type="caution">
    <text evidence="18">The sequence shown here is derived from an EMBL/GenBank/DDBJ whole genome shotgun (WGS) entry which is preliminary data.</text>
</comment>
<evidence type="ECO:0000256" key="8">
    <source>
        <dbReference type="ARBA" id="ARBA00022796"/>
    </source>
</evidence>
<dbReference type="FunFam" id="2.70.150.10:FF:000020">
    <property type="entry name" value="Copper-exporting P-type ATPase A"/>
    <property type="match status" value="1"/>
</dbReference>
<dbReference type="EC" id="7.2.2.21" evidence="14"/>
<dbReference type="SFLD" id="SFLDF00027">
    <property type="entry name" value="p-type_atpase"/>
    <property type="match status" value="1"/>
</dbReference>
<dbReference type="InterPro" id="IPR023214">
    <property type="entry name" value="HAD_sf"/>
</dbReference>
<dbReference type="Pfam" id="PF00702">
    <property type="entry name" value="Hydrolase"/>
    <property type="match status" value="1"/>
</dbReference>
<evidence type="ECO:0000313" key="18">
    <source>
        <dbReference type="EMBL" id="MDF9409968.1"/>
    </source>
</evidence>
<dbReference type="GO" id="GO:0005524">
    <property type="term" value="F:ATP binding"/>
    <property type="evidence" value="ECO:0007669"/>
    <property type="project" value="UniProtKB-UniRule"/>
</dbReference>
<dbReference type="InterPro" id="IPR023299">
    <property type="entry name" value="ATPase_P-typ_cyto_dom_N"/>
</dbReference>
<dbReference type="NCBIfam" id="TIGR01511">
    <property type="entry name" value="ATPase-IB1_Cu"/>
    <property type="match status" value="1"/>
</dbReference>
<evidence type="ECO:0000256" key="10">
    <source>
        <dbReference type="ARBA" id="ARBA00022967"/>
    </source>
</evidence>
<dbReference type="InterPro" id="IPR059000">
    <property type="entry name" value="ATPase_P-type_domA"/>
</dbReference>
<dbReference type="InterPro" id="IPR044492">
    <property type="entry name" value="P_typ_ATPase_HD_dom"/>
</dbReference>
<comment type="similarity">
    <text evidence="2 16">Belongs to the cation transport ATPase (P-type) (TC 3.A.3) family. Type IB subfamily.</text>
</comment>
<evidence type="ECO:0000256" key="1">
    <source>
        <dbReference type="ARBA" id="ARBA00004651"/>
    </source>
</evidence>
<feature type="transmembrane region" description="Helical" evidence="16">
    <location>
        <begin position="12"/>
        <end position="31"/>
    </location>
</feature>
<keyword evidence="3 16" id="KW-1003">Cell membrane</keyword>
<dbReference type="InterPro" id="IPR008250">
    <property type="entry name" value="ATPase_P-typ_transduc_dom_A_sf"/>
</dbReference>
<dbReference type="InterPro" id="IPR051014">
    <property type="entry name" value="Cation_Transport_ATPase_IB"/>
</dbReference>
<dbReference type="Proteomes" id="UP001154312">
    <property type="component" value="Unassembled WGS sequence"/>
</dbReference>
<dbReference type="Gene3D" id="2.70.150.10">
    <property type="entry name" value="Calcium-transporting ATPase, cytoplasmic transduction domain A"/>
    <property type="match status" value="1"/>
</dbReference>
<keyword evidence="4" id="KW-0104">Cadmium</keyword>
<feature type="transmembrane region" description="Helical" evidence="16">
    <location>
        <begin position="237"/>
        <end position="256"/>
    </location>
</feature>
<dbReference type="GO" id="GO:0006825">
    <property type="term" value="P:copper ion transport"/>
    <property type="evidence" value="ECO:0007669"/>
    <property type="project" value="UniProtKB-KW"/>
</dbReference>
<feature type="transmembrane region" description="Helical" evidence="16">
    <location>
        <begin position="599"/>
        <end position="617"/>
    </location>
</feature>
<dbReference type="Pfam" id="PF00122">
    <property type="entry name" value="E1-E2_ATPase"/>
    <property type="match status" value="1"/>
</dbReference>
<dbReference type="PROSITE" id="PS00154">
    <property type="entry name" value="ATPASE_E1_E2"/>
    <property type="match status" value="1"/>
</dbReference>
<dbReference type="AlphaFoldDB" id="A0A9X4H7B9"/>
<keyword evidence="19" id="KW-1185">Reference proteome</keyword>
<dbReference type="GO" id="GO:0005886">
    <property type="term" value="C:plasma membrane"/>
    <property type="evidence" value="ECO:0007669"/>
    <property type="project" value="UniProtKB-SubCell"/>
</dbReference>
<feature type="transmembrane region" description="Helical" evidence="16">
    <location>
        <begin position="262"/>
        <end position="287"/>
    </location>
</feature>
<feature type="transmembrane region" description="Helical" evidence="16">
    <location>
        <begin position="570"/>
        <end position="593"/>
    </location>
</feature>